<sequence length="134" mass="15198">MSRRLRGLCRVLSAWPSCSCSFLPSSSEFLPRERTTPAFSANRVSTEVGRSARSFGVRDRLLDLLKSLRRRWPGETLYLILDNFAAHKQPSVWAWCAANAVELVFLPTYSSGLNWIEAEFAALRYFALNGTDHQ</sequence>
<feature type="domain" description="Tc1-like transposase DDE" evidence="1">
    <location>
        <begin position="63"/>
        <end position="129"/>
    </location>
</feature>
<evidence type="ECO:0000313" key="3">
    <source>
        <dbReference type="Proteomes" id="UP001241758"/>
    </source>
</evidence>
<proteinExistence type="predicted"/>
<dbReference type="Proteomes" id="UP001241758">
    <property type="component" value="Unassembled WGS sequence"/>
</dbReference>
<dbReference type="InterPro" id="IPR038717">
    <property type="entry name" value="Tc1-like_DDE_dom"/>
</dbReference>
<evidence type="ECO:0000259" key="1">
    <source>
        <dbReference type="Pfam" id="PF13358"/>
    </source>
</evidence>
<dbReference type="InterPro" id="IPR036397">
    <property type="entry name" value="RNaseH_sf"/>
</dbReference>
<name>A0ABT6WHK2_9ACTN</name>
<gene>
    <name evidence="2" type="ORF">QLQ12_11435</name>
</gene>
<protein>
    <submittedName>
        <fullName evidence="2">Transposase</fullName>
    </submittedName>
</protein>
<dbReference type="EMBL" id="JASCTH010000006">
    <property type="protein sequence ID" value="MDI6099210.1"/>
    <property type="molecule type" value="Genomic_DNA"/>
</dbReference>
<reference evidence="2 3" key="1">
    <citation type="submission" date="2023-05" db="EMBL/GenBank/DDBJ databases">
        <title>Actinoplanes sp. NEAU-A12 genome sequencing.</title>
        <authorList>
            <person name="Wang Z.-S."/>
        </authorList>
    </citation>
    <scope>NUCLEOTIDE SEQUENCE [LARGE SCALE GENOMIC DNA]</scope>
    <source>
        <strain evidence="2 3">NEAU-A12</strain>
    </source>
</reference>
<dbReference type="Gene3D" id="3.30.420.10">
    <property type="entry name" value="Ribonuclease H-like superfamily/Ribonuclease H"/>
    <property type="match status" value="1"/>
</dbReference>
<evidence type="ECO:0000313" key="2">
    <source>
        <dbReference type="EMBL" id="MDI6099210.1"/>
    </source>
</evidence>
<dbReference type="RefSeq" id="WP_282759263.1">
    <property type="nucleotide sequence ID" value="NZ_JASCTH010000006.1"/>
</dbReference>
<organism evidence="2 3">
    <name type="scientific">Actinoplanes sandaracinus</name>
    <dbReference type="NCBI Taxonomy" id="3045177"/>
    <lineage>
        <taxon>Bacteria</taxon>
        <taxon>Bacillati</taxon>
        <taxon>Actinomycetota</taxon>
        <taxon>Actinomycetes</taxon>
        <taxon>Micromonosporales</taxon>
        <taxon>Micromonosporaceae</taxon>
        <taxon>Actinoplanes</taxon>
    </lineage>
</organism>
<comment type="caution">
    <text evidence="2">The sequence shown here is derived from an EMBL/GenBank/DDBJ whole genome shotgun (WGS) entry which is preliminary data.</text>
</comment>
<accession>A0ABT6WHK2</accession>
<dbReference type="Pfam" id="PF13358">
    <property type="entry name" value="DDE_3"/>
    <property type="match status" value="1"/>
</dbReference>
<keyword evidence="3" id="KW-1185">Reference proteome</keyword>